<dbReference type="GO" id="GO:0003677">
    <property type="term" value="F:DNA binding"/>
    <property type="evidence" value="ECO:0007669"/>
    <property type="project" value="InterPro"/>
</dbReference>
<dbReference type="GO" id="GO:0006313">
    <property type="term" value="P:DNA transposition"/>
    <property type="evidence" value="ECO:0007669"/>
    <property type="project" value="InterPro"/>
</dbReference>
<dbReference type="OrthoDB" id="2351036at2759"/>
<dbReference type="EMBL" id="BGPR01055137">
    <property type="protein sequence ID" value="GBO31770.1"/>
    <property type="molecule type" value="Genomic_DNA"/>
</dbReference>
<feature type="non-terminal residue" evidence="4">
    <location>
        <position position="1"/>
    </location>
</feature>
<protein>
    <recommendedName>
        <fullName evidence="2">Transposase Tc1-like domain-containing protein</fullName>
    </recommendedName>
</protein>
<dbReference type="AlphaFoldDB" id="A0A4Y2W6M1"/>
<organism evidence="4 5">
    <name type="scientific">Araneus ventricosus</name>
    <name type="common">Orbweaver spider</name>
    <name type="synonym">Epeira ventricosa</name>
    <dbReference type="NCBI Taxonomy" id="182803"/>
    <lineage>
        <taxon>Eukaryota</taxon>
        <taxon>Metazoa</taxon>
        <taxon>Ecdysozoa</taxon>
        <taxon>Arthropoda</taxon>
        <taxon>Chelicerata</taxon>
        <taxon>Arachnida</taxon>
        <taxon>Araneae</taxon>
        <taxon>Araneomorphae</taxon>
        <taxon>Entelegynae</taxon>
        <taxon>Araneoidea</taxon>
        <taxon>Araneidae</taxon>
        <taxon>Araneus</taxon>
    </lineage>
</organism>
<evidence type="ECO:0000313" key="5">
    <source>
        <dbReference type="Proteomes" id="UP000499080"/>
    </source>
</evidence>
<dbReference type="EMBL" id="BGPR01055132">
    <property type="protein sequence ID" value="GBO31765.1"/>
    <property type="molecule type" value="Genomic_DNA"/>
</dbReference>
<dbReference type="SUPFAM" id="SSF46689">
    <property type="entry name" value="Homeodomain-like"/>
    <property type="match status" value="1"/>
</dbReference>
<accession>A0A4Y2W6M1</accession>
<evidence type="ECO:0000259" key="2">
    <source>
        <dbReference type="Pfam" id="PF01498"/>
    </source>
</evidence>
<evidence type="ECO:0000313" key="4">
    <source>
        <dbReference type="EMBL" id="GBO31770.1"/>
    </source>
</evidence>
<evidence type="ECO:0000256" key="1">
    <source>
        <dbReference type="ARBA" id="ARBA00004123"/>
    </source>
</evidence>
<feature type="domain" description="Transposase Tc1-like" evidence="2">
    <location>
        <begin position="126"/>
        <end position="183"/>
    </location>
</feature>
<dbReference type="Gene3D" id="1.10.10.10">
    <property type="entry name" value="Winged helix-like DNA-binding domain superfamily/Winged helix DNA-binding domain"/>
    <property type="match status" value="1"/>
</dbReference>
<name>A0A4Y2W6M1_ARAVE</name>
<proteinExistence type="predicted"/>
<dbReference type="Pfam" id="PF01498">
    <property type="entry name" value="HTH_Tnp_Tc3_2"/>
    <property type="match status" value="1"/>
</dbReference>
<evidence type="ECO:0000313" key="3">
    <source>
        <dbReference type="EMBL" id="GBO31765.1"/>
    </source>
</evidence>
<comment type="subcellular location">
    <subcellularLocation>
        <location evidence="1">Nucleus</location>
    </subcellularLocation>
</comment>
<dbReference type="InterPro" id="IPR002492">
    <property type="entry name" value="Transposase_Tc1-like"/>
</dbReference>
<dbReference type="Proteomes" id="UP000499080">
    <property type="component" value="Unassembled WGS sequence"/>
</dbReference>
<sequence>INELQKNLTPYTEEPKKLVQHAYANKEIWNQSEYGAAVGNAYIRQQVSGTIVRSVTAATMEGYQDLSEFERDVIVGAREMGHSISEVAMKFGFSRTTISRVYREYRESGKTSNRCGRKKIMQERDQRRLTRIIKRDRRATLPQIAADFNAGPSTSVSVRTIRRNIIDMGFQNRRPTHVPSMTARY</sequence>
<keyword evidence="5" id="KW-1185">Reference proteome</keyword>
<gene>
    <name evidence="4" type="ORF">AVEN_175800_1</name>
    <name evidence="3" type="ORF">AVEN_43152_1</name>
</gene>
<reference evidence="4 5" key="1">
    <citation type="journal article" date="2019" name="Sci. Rep.">
        <title>Orb-weaving spider Araneus ventricosus genome elucidates the spidroin gene catalogue.</title>
        <authorList>
            <person name="Kono N."/>
            <person name="Nakamura H."/>
            <person name="Ohtoshi R."/>
            <person name="Moran D.A.P."/>
            <person name="Shinohara A."/>
            <person name="Yoshida Y."/>
            <person name="Fujiwara M."/>
            <person name="Mori M."/>
            <person name="Tomita M."/>
            <person name="Arakawa K."/>
        </authorList>
    </citation>
    <scope>NUCLEOTIDE SEQUENCE [LARGE SCALE GENOMIC DNA]</scope>
</reference>
<dbReference type="InterPro" id="IPR036388">
    <property type="entry name" value="WH-like_DNA-bd_sf"/>
</dbReference>
<dbReference type="GO" id="GO:0015074">
    <property type="term" value="P:DNA integration"/>
    <property type="evidence" value="ECO:0007669"/>
    <property type="project" value="InterPro"/>
</dbReference>
<comment type="caution">
    <text evidence="4">The sequence shown here is derived from an EMBL/GenBank/DDBJ whole genome shotgun (WGS) entry which is preliminary data.</text>
</comment>
<dbReference type="GO" id="GO:0005634">
    <property type="term" value="C:nucleus"/>
    <property type="evidence" value="ECO:0007669"/>
    <property type="project" value="UniProtKB-SubCell"/>
</dbReference>
<dbReference type="InterPro" id="IPR009057">
    <property type="entry name" value="Homeodomain-like_sf"/>
</dbReference>